<dbReference type="AlphaFoldDB" id="A0AAD8ITX9"/>
<dbReference type="PANTHER" id="PTHR34710:SF20">
    <property type="entry name" value="OS10G0550200 PROTEIN"/>
    <property type="match status" value="1"/>
</dbReference>
<reference evidence="3" key="2">
    <citation type="submission" date="2023-05" db="EMBL/GenBank/DDBJ databases">
        <authorList>
            <person name="Schelkunov M.I."/>
        </authorList>
    </citation>
    <scope>NUCLEOTIDE SEQUENCE</scope>
    <source>
        <strain evidence="3">Hsosn_3</strain>
        <tissue evidence="3">Leaf</tissue>
    </source>
</reference>
<feature type="domain" description="DUF3615" evidence="2">
    <location>
        <begin position="236"/>
        <end position="333"/>
    </location>
</feature>
<dbReference type="PANTHER" id="PTHR34710">
    <property type="entry name" value="OS03G0834100 PROTEIN"/>
    <property type="match status" value="1"/>
</dbReference>
<organism evidence="3 4">
    <name type="scientific">Heracleum sosnowskyi</name>
    <dbReference type="NCBI Taxonomy" id="360622"/>
    <lineage>
        <taxon>Eukaryota</taxon>
        <taxon>Viridiplantae</taxon>
        <taxon>Streptophyta</taxon>
        <taxon>Embryophyta</taxon>
        <taxon>Tracheophyta</taxon>
        <taxon>Spermatophyta</taxon>
        <taxon>Magnoliopsida</taxon>
        <taxon>eudicotyledons</taxon>
        <taxon>Gunneridae</taxon>
        <taxon>Pentapetalae</taxon>
        <taxon>asterids</taxon>
        <taxon>campanulids</taxon>
        <taxon>Apiales</taxon>
        <taxon>Apiaceae</taxon>
        <taxon>Apioideae</taxon>
        <taxon>apioid superclade</taxon>
        <taxon>Tordylieae</taxon>
        <taxon>Tordyliinae</taxon>
        <taxon>Heracleum</taxon>
    </lineage>
</organism>
<keyword evidence="4" id="KW-1185">Reference proteome</keyword>
<feature type="region of interest" description="Disordered" evidence="1">
    <location>
        <begin position="197"/>
        <end position="222"/>
    </location>
</feature>
<evidence type="ECO:0000259" key="2">
    <source>
        <dbReference type="Pfam" id="PF12274"/>
    </source>
</evidence>
<sequence length="630" mass="72214">MVKLRLGKISSTSREASASSSEAIFKQLRSRVVYVSNPRPRSYPRFRFRLHKWIRTDKNAPPNPAILAAFNYLNQNSDLKYQLLKPRSVTPVLLPTCILCHVDFVAKNIHVDDAPEEIFFAELTVAEGTRVYSTRLCISLGPMDSISGDRLNGCCYCHKYNNVWHPKGGGFVRGHDESYKTVQDICGRDMNQNDVVSDHEKHLPMPKQVPQEPTKESEYSSRHVDNASQYATEVMKFINQTNNKNYEVVKPGFATRVILTEKCSLFHLNFKAKETDPNAPVKLFFAELTTTSGVFSVKCCLELGQRDIESGNLTGDKTNGCYYCHDFNKVRHPTYGGFVRGALTTTLYYCYCYGSKKNRSSVLDVDFIVYVPYLWLRNCMRHSLKALWHRQSRKFSTKQLVNEKKQAEGNVQEGKQETLEWGRIREQKGRAVKEKKQDVPTETSKAHVDYDDDQLLQEEEDEHPIFTYNNTPHFPTNSTTSWLPTFKIELGEARYISHCLDIYKYKVDEVRCEDVLCVSRYTLSLNDFWKTKTYGDGTAQHGDIECVVNLTRELCKGIVKAFGKVMNSCALDDFSGPIEVIITKEDQSQAPQRTAESKFKSICGILEQLYPPQVRNSEWTNMIAYLCKMQ</sequence>
<dbReference type="Proteomes" id="UP001237642">
    <property type="component" value="Unassembled WGS sequence"/>
</dbReference>
<accession>A0AAD8ITX9</accession>
<dbReference type="InterPro" id="IPR022059">
    <property type="entry name" value="DUF3615"/>
</dbReference>
<evidence type="ECO:0000313" key="3">
    <source>
        <dbReference type="EMBL" id="KAK1391611.1"/>
    </source>
</evidence>
<evidence type="ECO:0000256" key="1">
    <source>
        <dbReference type="SAM" id="MobiDB-lite"/>
    </source>
</evidence>
<protein>
    <recommendedName>
        <fullName evidence="2">DUF3615 domain-containing protein</fullName>
    </recommendedName>
</protein>
<comment type="caution">
    <text evidence="3">The sequence shown here is derived from an EMBL/GenBank/DDBJ whole genome shotgun (WGS) entry which is preliminary data.</text>
</comment>
<dbReference type="Pfam" id="PF12274">
    <property type="entry name" value="DUF3615"/>
    <property type="match status" value="2"/>
</dbReference>
<name>A0AAD8ITX9_9APIA</name>
<feature type="compositionally biased region" description="Basic and acidic residues" evidence="1">
    <location>
        <begin position="213"/>
        <end position="222"/>
    </location>
</feature>
<evidence type="ECO:0000313" key="4">
    <source>
        <dbReference type="Proteomes" id="UP001237642"/>
    </source>
</evidence>
<dbReference type="EMBL" id="JAUIZM010000003">
    <property type="protein sequence ID" value="KAK1391611.1"/>
    <property type="molecule type" value="Genomic_DNA"/>
</dbReference>
<proteinExistence type="predicted"/>
<feature type="domain" description="DUF3615" evidence="2">
    <location>
        <begin position="68"/>
        <end position="166"/>
    </location>
</feature>
<reference evidence="3" key="1">
    <citation type="submission" date="2023-02" db="EMBL/GenBank/DDBJ databases">
        <title>Genome of toxic invasive species Heracleum sosnowskyi carries increased number of genes despite the absence of recent whole-genome duplications.</title>
        <authorList>
            <person name="Schelkunov M."/>
            <person name="Shtratnikova V."/>
            <person name="Makarenko M."/>
            <person name="Klepikova A."/>
            <person name="Omelchenko D."/>
            <person name="Novikova G."/>
            <person name="Obukhova E."/>
            <person name="Bogdanov V."/>
            <person name="Penin A."/>
            <person name="Logacheva M."/>
        </authorList>
    </citation>
    <scope>NUCLEOTIDE SEQUENCE</scope>
    <source>
        <strain evidence="3">Hsosn_3</strain>
        <tissue evidence="3">Leaf</tissue>
    </source>
</reference>
<gene>
    <name evidence="3" type="ORF">POM88_010667</name>
</gene>